<protein>
    <submittedName>
        <fullName evidence="2">Uncharacterized protein</fullName>
    </submittedName>
</protein>
<name>A0A1G5KJA6_9FLAO</name>
<feature type="transmembrane region" description="Helical" evidence="1">
    <location>
        <begin position="15"/>
        <end position="36"/>
    </location>
</feature>
<accession>A0A1G5KJA6</accession>
<organism evidence="2 3">
    <name type="scientific">Flavobacterium caeni</name>
    <dbReference type="NCBI Taxonomy" id="490189"/>
    <lineage>
        <taxon>Bacteria</taxon>
        <taxon>Pseudomonadati</taxon>
        <taxon>Bacteroidota</taxon>
        <taxon>Flavobacteriia</taxon>
        <taxon>Flavobacteriales</taxon>
        <taxon>Flavobacteriaceae</taxon>
        <taxon>Flavobacterium</taxon>
    </lineage>
</organism>
<keyword evidence="1" id="KW-0812">Transmembrane</keyword>
<sequence>MKTIFETNSQFSKLFYLRAFLIILLSPPLVYFISLVRRRGNPLSESECIILVGILFLISIYVFFSDRIISKMQIDTETDKLLLTINYRFKKPSIMSFDIQNLQIEEETPSKRNTKIRTIKIRDGENSIEISSRLTGMSVEKIDELIKQLELHSP</sequence>
<evidence type="ECO:0000313" key="3">
    <source>
        <dbReference type="Proteomes" id="UP000199354"/>
    </source>
</evidence>
<keyword evidence="1" id="KW-1133">Transmembrane helix</keyword>
<dbReference type="RefSeq" id="WP_139149793.1">
    <property type="nucleotide sequence ID" value="NZ_FMVF01000041.1"/>
</dbReference>
<reference evidence="2 3" key="1">
    <citation type="submission" date="2016-10" db="EMBL/GenBank/DDBJ databases">
        <authorList>
            <person name="de Groot N.N."/>
        </authorList>
    </citation>
    <scope>NUCLEOTIDE SEQUENCE [LARGE SCALE GENOMIC DNA]</scope>
    <source>
        <strain evidence="2 3">CGMCC 1.7031</strain>
    </source>
</reference>
<keyword evidence="3" id="KW-1185">Reference proteome</keyword>
<evidence type="ECO:0000256" key="1">
    <source>
        <dbReference type="SAM" id="Phobius"/>
    </source>
</evidence>
<dbReference type="Proteomes" id="UP000199354">
    <property type="component" value="Unassembled WGS sequence"/>
</dbReference>
<keyword evidence="1" id="KW-0472">Membrane</keyword>
<feature type="transmembrane region" description="Helical" evidence="1">
    <location>
        <begin position="48"/>
        <end position="64"/>
    </location>
</feature>
<gene>
    <name evidence="2" type="ORF">SAMN02927903_03325</name>
</gene>
<proteinExistence type="predicted"/>
<dbReference type="EMBL" id="FMVF01000041">
    <property type="protein sequence ID" value="SCZ00321.1"/>
    <property type="molecule type" value="Genomic_DNA"/>
</dbReference>
<evidence type="ECO:0000313" key="2">
    <source>
        <dbReference type="EMBL" id="SCZ00321.1"/>
    </source>
</evidence>
<dbReference type="AlphaFoldDB" id="A0A1G5KJA6"/>